<dbReference type="EMBL" id="GGEC01074922">
    <property type="protein sequence ID" value="MBX55406.1"/>
    <property type="molecule type" value="Transcribed_RNA"/>
</dbReference>
<protein>
    <submittedName>
        <fullName evidence="1">Uncharacterized protein</fullName>
    </submittedName>
</protein>
<organism evidence="1">
    <name type="scientific">Rhizophora mucronata</name>
    <name type="common">Asiatic mangrove</name>
    <dbReference type="NCBI Taxonomy" id="61149"/>
    <lineage>
        <taxon>Eukaryota</taxon>
        <taxon>Viridiplantae</taxon>
        <taxon>Streptophyta</taxon>
        <taxon>Embryophyta</taxon>
        <taxon>Tracheophyta</taxon>
        <taxon>Spermatophyta</taxon>
        <taxon>Magnoliopsida</taxon>
        <taxon>eudicotyledons</taxon>
        <taxon>Gunneridae</taxon>
        <taxon>Pentapetalae</taxon>
        <taxon>rosids</taxon>
        <taxon>fabids</taxon>
        <taxon>Malpighiales</taxon>
        <taxon>Rhizophoraceae</taxon>
        <taxon>Rhizophora</taxon>
    </lineage>
</organism>
<name>A0A2P2PKY4_RHIMU</name>
<accession>A0A2P2PKY4</accession>
<evidence type="ECO:0000313" key="1">
    <source>
        <dbReference type="EMBL" id="MBX55406.1"/>
    </source>
</evidence>
<dbReference type="AlphaFoldDB" id="A0A2P2PKY4"/>
<sequence length="38" mass="4717">MPDNRNGCWRPHKLCCHYSWVRPSWSYKYALSLLKWPH</sequence>
<proteinExistence type="predicted"/>
<reference evidence="1" key="1">
    <citation type="submission" date="2018-02" db="EMBL/GenBank/DDBJ databases">
        <title>Rhizophora mucronata_Transcriptome.</title>
        <authorList>
            <person name="Meera S.P."/>
            <person name="Sreeshan A."/>
            <person name="Augustine A."/>
        </authorList>
    </citation>
    <scope>NUCLEOTIDE SEQUENCE</scope>
    <source>
        <tissue evidence="1">Leaf</tissue>
    </source>
</reference>